<dbReference type="EMBL" id="GBRH01258236">
    <property type="protein sequence ID" value="JAD39659.1"/>
    <property type="molecule type" value="Transcribed_RNA"/>
</dbReference>
<evidence type="ECO:0000313" key="1">
    <source>
        <dbReference type="EMBL" id="JAD39659.1"/>
    </source>
</evidence>
<sequence>MGVTGKLRPPREARSVAGQRSYRYSDLLLEQSIFSLSSSTSSGSPPSPIHVQSWVVFGIGDEEALPGAGVSGSRGRRLRLACVLLTHRGPGGGG</sequence>
<organism evidence="1">
    <name type="scientific">Arundo donax</name>
    <name type="common">Giant reed</name>
    <name type="synonym">Donax arundinaceus</name>
    <dbReference type="NCBI Taxonomy" id="35708"/>
    <lineage>
        <taxon>Eukaryota</taxon>
        <taxon>Viridiplantae</taxon>
        <taxon>Streptophyta</taxon>
        <taxon>Embryophyta</taxon>
        <taxon>Tracheophyta</taxon>
        <taxon>Spermatophyta</taxon>
        <taxon>Magnoliopsida</taxon>
        <taxon>Liliopsida</taxon>
        <taxon>Poales</taxon>
        <taxon>Poaceae</taxon>
        <taxon>PACMAD clade</taxon>
        <taxon>Arundinoideae</taxon>
        <taxon>Arundineae</taxon>
        <taxon>Arundo</taxon>
    </lineage>
</organism>
<reference evidence="1" key="2">
    <citation type="journal article" date="2015" name="Data Brief">
        <title>Shoot transcriptome of the giant reed, Arundo donax.</title>
        <authorList>
            <person name="Barrero R.A."/>
            <person name="Guerrero F.D."/>
            <person name="Moolhuijzen P."/>
            <person name="Goolsby J.A."/>
            <person name="Tidwell J."/>
            <person name="Bellgard S.E."/>
            <person name="Bellgard M.I."/>
        </authorList>
    </citation>
    <scope>NUCLEOTIDE SEQUENCE</scope>
    <source>
        <tissue evidence="1">Shoot tissue taken approximately 20 cm above the soil surface</tissue>
    </source>
</reference>
<dbReference type="AlphaFoldDB" id="A0A0A8ZJU7"/>
<accession>A0A0A8ZJU7</accession>
<proteinExistence type="predicted"/>
<name>A0A0A8ZJU7_ARUDO</name>
<protein>
    <submittedName>
        <fullName evidence="1">Uncharacterized protein</fullName>
    </submittedName>
</protein>
<reference evidence="1" key="1">
    <citation type="submission" date="2014-09" db="EMBL/GenBank/DDBJ databases">
        <authorList>
            <person name="Magalhaes I.L.F."/>
            <person name="Oliveira U."/>
            <person name="Santos F.R."/>
            <person name="Vidigal T.H.D.A."/>
            <person name="Brescovit A.D."/>
            <person name="Santos A.J."/>
        </authorList>
    </citation>
    <scope>NUCLEOTIDE SEQUENCE</scope>
    <source>
        <tissue evidence="1">Shoot tissue taken approximately 20 cm above the soil surface</tissue>
    </source>
</reference>